<name>A0A0C2U5M7_PARME</name>
<keyword evidence="6" id="KW-1185">Reference proteome</keyword>
<dbReference type="InterPro" id="IPR040198">
    <property type="entry name" value="Fido_containing"/>
</dbReference>
<dbReference type="InterPro" id="IPR036597">
    <property type="entry name" value="Fido-like_dom_sf"/>
</dbReference>
<accession>A0A0C2U5M7</accession>
<reference evidence="5 6" key="1">
    <citation type="submission" date="2015-01" db="EMBL/GenBank/DDBJ databases">
        <title>Genome Sequence of Magnetospirillum magnetotacticum Strain MS-1.</title>
        <authorList>
            <person name="Marinov G.K."/>
            <person name="Smalley M.D."/>
            <person name="DeSalvo G."/>
        </authorList>
    </citation>
    <scope>NUCLEOTIDE SEQUENCE [LARGE SCALE GENOMIC DNA]</scope>
    <source>
        <strain evidence="5 6">MS-1</strain>
    </source>
</reference>
<dbReference type="PROSITE" id="PS51459">
    <property type="entry name" value="FIDO"/>
    <property type="match status" value="1"/>
</dbReference>
<evidence type="ECO:0000256" key="3">
    <source>
        <dbReference type="SAM" id="MobiDB-lite"/>
    </source>
</evidence>
<evidence type="ECO:0000256" key="1">
    <source>
        <dbReference type="PIRSR" id="PIRSR640198-1"/>
    </source>
</evidence>
<feature type="region of interest" description="Disordered" evidence="3">
    <location>
        <begin position="305"/>
        <end position="326"/>
    </location>
</feature>
<keyword evidence="2" id="KW-0067">ATP-binding</keyword>
<keyword evidence="2" id="KW-0547">Nucleotide-binding</keyword>
<feature type="active site" evidence="1">
    <location>
        <position position="132"/>
    </location>
</feature>
<dbReference type="PANTHER" id="PTHR13504:SF38">
    <property type="entry name" value="FIDO DOMAIN-CONTAINING PROTEIN"/>
    <property type="match status" value="1"/>
</dbReference>
<dbReference type="STRING" id="272627.CCC_01613"/>
<dbReference type="EMBL" id="JXSL01000035">
    <property type="protein sequence ID" value="KIL96747.1"/>
    <property type="molecule type" value="Genomic_DNA"/>
</dbReference>
<sequence>MVRRAAAFLLLKDSQSSWAIESETAPRDRLERWGRAMVAACHKPISLDVMVRLQEEVLADARFVRQGLRDDGVFVGGRGKNGEPIPDHIGAKAADVSALMTDIVAASEVMLKNGVPPAAVASAIAFGMVYVHPFQDGNGRVHRALIHQALAHSQAVPLDMPVPITSRILANLDRYRQVLECHSSVILPHISWRPTIDGNVDVLNDTADLYRYFDATPHASFLDDCLKEAIECDLPNEIDWLTRYDAAAKRIAAGIDGIPSRLIDTLIGVILNNEGALGRGKRKKLVPEMTDEEVTFLEEVVAEEFDISPREEHPEEDTENMLTSAP</sequence>
<feature type="domain" description="Fido" evidence="4">
    <location>
        <begin position="45"/>
        <end position="195"/>
    </location>
</feature>
<dbReference type="SUPFAM" id="SSF140931">
    <property type="entry name" value="Fic-like"/>
    <property type="match status" value="1"/>
</dbReference>
<comment type="caution">
    <text evidence="5">The sequence shown here is derived from an EMBL/GenBank/DDBJ whole genome shotgun (WGS) entry which is preliminary data.</text>
</comment>
<dbReference type="GO" id="GO:0005524">
    <property type="term" value="F:ATP binding"/>
    <property type="evidence" value="ECO:0007669"/>
    <property type="project" value="UniProtKB-KW"/>
</dbReference>
<evidence type="ECO:0000259" key="4">
    <source>
        <dbReference type="PROSITE" id="PS51459"/>
    </source>
</evidence>
<dbReference type="AlphaFoldDB" id="A0A0C2U5M7"/>
<evidence type="ECO:0000313" key="6">
    <source>
        <dbReference type="Proteomes" id="UP000031971"/>
    </source>
</evidence>
<protein>
    <submittedName>
        <fullName evidence="5">Filamentation induced by cAMP protein Fic</fullName>
    </submittedName>
</protein>
<evidence type="ECO:0000313" key="5">
    <source>
        <dbReference type="EMBL" id="KIL96747.1"/>
    </source>
</evidence>
<gene>
    <name evidence="5" type="ORF">CCC_01613</name>
</gene>
<evidence type="ECO:0000256" key="2">
    <source>
        <dbReference type="PIRSR" id="PIRSR640198-2"/>
    </source>
</evidence>
<dbReference type="Gene3D" id="1.10.3290.10">
    <property type="entry name" value="Fido-like domain"/>
    <property type="match status" value="1"/>
</dbReference>
<organism evidence="5 6">
    <name type="scientific">Paramagnetospirillum magnetotacticum MS-1</name>
    <dbReference type="NCBI Taxonomy" id="272627"/>
    <lineage>
        <taxon>Bacteria</taxon>
        <taxon>Pseudomonadati</taxon>
        <taxon>Pseudomonadota</taxon>
        <taxon>Alphaproteobacteria</taxon>
        <taxon>Rhodospirillales</taxon>
        <taxon>Magnetospirillaceae</taxon>
        <taxon>Paramagnetospirillum</taxon>
    </lineage>
</organism>
<dbReference type="Proteomes" id="UP000031971">
    <property type="component" value="Unassembled WGS sequence"/>
</dbReference>
<dbReference type="PANTHER" id="PTHR13504">
    <property type="entry name" value="FIDO DOMAIN-CONTAINING PROTEIN DDB_G0283145"/>
    <property type="match status" value="1"/>
</dbReference>
<dbReference type="Pfam" id="PF02661">
    <property type="entry name" value="Fic"/>
    <property type="match status" value="1"/>
</dbReference>
<dbReference type="InterPro" id="IPR003812">
    <property type="entry name" value="Fido"/>
</dbReference>
<feature type="binding site" evidence="2">
    <location>
        <begin position="136"/>
        <end position="143"/>
    </location>
    <ligand>
        <name>ATP</name>
        <dbReference type="ChEBI" id="CHEBI:30616"/>
    </ligand>
</feature>
<feature type="binding site" evidence="2">
    <location>
        <begin position="75"/>
        <end position="88"/>
    </location>
    <ligand>
        <name>ATP</name>
        <dbReference type="ChEBI" id="CHEBI:30616"/>
    </ligand>
</feature>
<proteinExistence type="predicted"/>